<dbReference type="Pfam" id="PF02875">
    <property type="entry name" value="Mur_ligase_C"/>
    <property type="match status" value="1"/>
</dbReference>
<keyword evidence="4" id="KW-0812">Transmembrane</keyword>
<dbReference type="Gene3D" id="3.90.190.20">
    <property type="entry name" value="Mur ligase, C-terminal domain"/>
    <property type="match status" value="1"/>
</dbReference>
<evidence type="ECO:0000256" key="1">
    <source>
        <dbReference type="ARBA" id="ARBA00022598"/>
    </source>
</evidence>
<feature type="transmembrane region" description="Helical" evidence="4">
    <location>
        <begin position="109"/>
        <end position="129"/>
    </location>
</feature>
<protein>
    <submittedName>
        <fullName evidence="7">UDP-N-acetylmuramoyl-tripeptide--D-alanyl-D-alanine ligase</fullName>
        <ecNumber evidence="7">6.3.2.10</ecNumber>
    </submittedName>
</protein>
<keyword evidence="4" id="KW-1133">Transmembrane helix</keyword>
<evidence type="ECO:0000256" key="3">
    <source>
        <dbReference type="ARBA" id="ARBA00022840"/>
    </source>
</evidence>
<evidence type="ECO:0000256" key="4">
    <source>
        <dbReference type="SAM" id="Phobius"/>
    </source>
</evidence>
<evidence type="ECO:0000256" key="2">
    <source>
        <dbReference type="ARBA" id="ARBA00022741"/>
    </source>
</evidence>
<dbReference type="InterPro" id="IPR036565">
    <property type="entry name" value="Mur-like_cat_sf"/>
</dbReference>
<dbReference type="Gene3D" id="3.40.1190.10">
    <property type="entry name" value="Mur-like, catalytic domain"/>
    <property type="match status" value="1"/>
</dbReference>
<reference evidence="7 8" key="1">
    <citation type="submission" date="2020-08" db="EMBL/GenBank/DDBJ databases">
        <title>Genomic Encyclopedia of Type Strains, Phase IV (KMG-IV): sequencing the most valuable type-strain genomes for metagenomic binning, comparative biology and taxonomic classification.</title>
        <authorList>
            <person name="Goeker M."/>
        </authorList>
    </citation>
    <scope>NUCLEOTIDE SEQUENCE [LARGE SCALE GENOMIC DNA]</scope>
    <source>
        <strain evidence="7 8">DSM 21769</strain>
    </source>
</reference>
<name>A0A841PUD2_9BACL</name>
<dbReference type="EMBL" id="JACHHJ010000006">
    <property type="protein sequence ID" value="MBB6451364.1"/>
    <property type="molecule type" value="Genomic_DNA"/>
</dbReference>
<dbReference type="SUPFAM" id="SSF53244">
    <property type="entry name" value="MurD-like peptide ligases, peptide-binding domain"/>
    <property type="match status" value="1"/>
</dbReference>
<evidence type="ECO:0000259" key="6">
    <source>
        <dbReference type="Pfam" id="PF08245"/>
    </source>
</evidence>
<keyword evidence="2" id="KW-0547">Nucleotide-binding</keyword>
<feature type="domain" description="Mur ligase central" evidence="6">
    <location>
        <begin position="190"/>
        <end position="378"/>
    </location>
</feature>
<evidence type="ECO:0000313" key="8">
    <source>
        <dbReference type="Proteomes" id="UP000568839"/>
    </source>
</evidence>
<dbReference type="Proteomes" id="UP000568839">
    <property type="component" value="Unassembled WGS sequence"/>
</dbReference>
<organism evidence="7 8">
    <name type="scientific">Geomicrobium halophilum</name>
    <dbReference type="NCBI Taxonomy" id="549000"/>
    <lineage>
        <taxon>Bacteria</taxon>
        <taxon>Bacillati</taxon>
        <taxon>Bacillota</taxon>
        <taxon>Bacilli</taxon>
        <taxon>Bacillales</taxon>
        <taxon>Geomicrobium</taxon>
    </lineage>
</organism>
<feature type="transmembrane region" description="Helical" evidence="4">
    <location>
        <begin position="135"/>
        <end position="156"/>
    </location>
</feature>
<feature type="transmembrane region" description="Helical" evidence="4">
    <location>
        <begin position="71"/>
        <end position="89"/>
    </location>
</feature>
<dbReference type="SUPFAM" id="SSF53623">
    <property type="entry name" value="MurD-like peptide ligases, catalytic domain"/>
    <property type="match status" value="1"/>
</dbReference>
<keyword evidence="3" id="KW-0067">ATP-binding</keyword>
<dbReference type="InterPro" id="IPR036615">
    <property type="entry name" value="Mur_ligase_C_dom_sf"/>
</dbReference>
<proteinExistence type="predicted"/>
<dbReference type="RefSeq" id="WP_184405445.1">
    <property type="nucleotide sequence ID" value="NZ_JACHHJ010000006.1"/>
</dbReference>
<dbReference type="GO" id="GO:0005524">
    <property type="term" value="F:ATP binding"/>
    <property type="evidence" value="ECO:0007669"/>
    <property type="project" value="UniProtKB-KW"/>
</dbReference>
<dbReference type="AlphaFoldDB" id="A0A841PUD2"/>
<dbReference type="Pfam" id="PF08245">
    <property type="entry name" value="Mur_ligase_M"/>
    <property type="match status" value="1"/>
</dbReference>
<sequence length="533" mass="61090">MNSLLIILLIVAWAVYNTVRIKKNVHMLQLNSYRNERYFRWMKEHPEKAIYLRDIWPALSFVFLLPLWGSWWFWLAMIWAIASYILLTVNRPKTAEKKKLAITPRVKRLFMTTGVLYVLVMALSLLIGFNDTFALAWFLLILVLSNFLSYFMVLIANTINMPIESQVHQYYFNDAEKIIRSSPDLEVIGVTGSYGKTSTKHILKEVLASEYNVLMTPESYNTKMGVTRTIRTYLKPYHELFIAEMGAKQEHDIQDICELVHQKYGIITAIGEQHLETFKTLDNIKKTKFELVETLPNNGTAFLNKDDENINSYQQKNNCRTMYYGIDADDLHYRAKDIQYSAKGTTFTVLKYDGTNVQIETRLLGRHNIYNILAAIAIGSEKNISLEKMARAIKGVNPVPHRLELRKTSEQLTLIDDSFNSNPTGAKMAVEVLGSMPEKKLLVTPGMIELGDREYELNKTLAHQAAEVCDFIILVGKKQTRPLQDGLVEAGYPEAQSYVAFDLHDALQKMREVTADQSSVVLLENDLPDTFNE</sequence>
<comment type="caution">
    <text evidence="7">The sequence shown here is derived from an EMBL/GenBank/DDBJ whole genome shotgun (WGS) entry which is preliminary data.</text>
</comment>
<keyword evidence="8" id="KW-1185">Reference proteome</keyword>
<dbReference type="EC" id="6.3.2.10" evidence="7"/>
<dbReference type="InterPro" id="IPR051046">
    <property type="entry name" value="MurCDEF_CellWall_CoF430Synth"/>
</dbReference>
<keyword evidence="4" id="KW-0472">Membrane</keyword>
<gene>
    <name evidence="7" type="ORF">HNR44_003371</name>
</gene>
<dbReference type="PANTHER" id="PTHR43024:SF1">
    <property type="entry name" value="UDP-N-ACETYLMURAMOYL-TRIPEPTIDE--D-ALANYL-D-ALANINE LIGASE"/>
    <property type="match status" value="1"/>
</dbReference>
<keyword evidence="1 7" id="KW-0436">Ligase</keyword>
<accession>A0A841PUD2</accession>
<dbReference type="GO" id="GO:0047480">
    <property type="term" value="F:UDP-N-acetylmuramoyl-tripeptide-D-alanyl-D-alanine ligase activity"/>
    <property type="evidence" value="ECO:0007669"/>
    <property type="project" value="UniProtKB-EC"/>
</dbReference>
<dbReference type="InterPro" id="IPR004101">
    <property type="entry name" value="Mur_ligase_C"/>
</dbReference>
<dbReference type="InterPro" id="IPR013221">
    <property type="entry name" value="Mur_ligase_cen"/>
</dbReference>
<feature type="domain" description="Mur ligase C-terminal" evidence="5">
    <location>
        <begin position="401"/>
        <end position="523"/>
    </location>
</feature>
<evidence type="ECO:0000259" key="5">
    <source>
        <dbReference type="Pfam" id="PF02875"/>
    </source>
</evidence>
<evidence type="ECO:0000313" key="7">
    <source>
        <dbReference type="EMBL" id="MBB6451364.1"/>
    </source>
</evidence>
<dbReference type="PANTHER" id="PTHR43024">
    <property type="entry name" value="UDP-N-ACETYLMURAMOYL-TRIPEPTIDE--D-ALANYL-D-ALANINE LIGASE"/>
    <property type="match status" value="1"/>
</dbReference>